<dbReference type="AlphaFoldDB" id="A0A9X4LAV4"/>
<dbReference type="EMBL" id="JAMBPX010000009">
    <property type="protein sequence ID" value="MDG0860150.1"/>
    <property type="molecule type" value="Genomic_DNA"/>
</dbReference>
<evidence type="ECO:0000313" key="3">
    <source>
        <dbReference type="Proteomes" id="UP001152302"/>
    </source>
</evidence>
<accession>A0A9X4LAV4</accession>
<feature type="transmembrane region" description="Helical" evidence="1">
    <location>
        <begin position="6"/>
        <end position="29"/>
    </location>
</feature>
<dbReference type="RefSeq" id="WP_277581970.1">
    <property type="nucleotide sequence ID" value="NZ_JAMBPV010000008.1"/>
</dbReference>
<organism evidence="2 3">
    <name type="scientific">Staphylococcus equorum</name>
    <dbReference type="NCBI Taxonomy" id="246432"/>
    <lineage>
        <taxon>Bacteria</taxon>
        <taxon>Bacillati</taxon>
        <taxon>Bacillota</taxon>
        <taxon>Bacilli</taxon>
        <taxon>Bacillales</taxon>
        <taxon>Staphylococcaceae</taxon>
        <taxon>Staphylococcus</taxon>
    </lineage>
</organism>
<feature type="transmembrane region" description="Helical" evidence="1">
    <location>
        <begin position="153"/>
        <end position="174"/>
    </location>
</feature>
<keyword evidence="1" id="KW-0812">Transmembrane</keyword>
<dbReference type="Proteomes" id="UP001152302">
    <property type="component" value="Unassembled WGS sequence"/>
</dbReference>
<feature type="transmembrane region" description="Helical" evidence="1">
    <location>
        <begin position="36"/>
        <end position="55"/>
    </location>
</feature>
<evidence type="ECO:0000313" key="2">
    <source>
        <dbReference type="EMBL" id="MDG0860150.1"/>
    </source>
</evidence>
<protein>
    <recommendedName>
        <fullName evidence="4">Membrane protein YmcC</fullName>
    </recommendedName>
</protein>
<name>A0A9X4LAV4_9STAP</name>
<comment type="caution">
    <text evidence="2">The sequence shown here is derived from an EMBL/GenBank/DDBJ whole genome shotgun (WGS) entry which is preliminary data.</text>
</comment>
<keyword evidence="1" id="KW-1133">Transmembrane helix</keyword>
<feature type="transmembrane region" description="Helical" evidence="1">
    <location>
        <begin position="123"/>
        <end position="141"/>
    </location>
</feature>
<evidence type="ECO:0008006" key="4">
    <source>
        <dbReference type="Google" id="ProtNLM"/>
    </source>
</evidence>
<feature type="transmembrane region" description="Helical" evidence="1">
    <location>
        <begin position="67"/>
        <end position="85"/>
    </location>
</feature>
<evidence type="ECO:0000256" key="1">
    <source>
        <dbReference type="SAM" id="Phobius"/>
    </source>
</evidence>
<reference evidence="2" key="1">
    <citation type="submission" date="2022-05" db="EMBL/GenBank/DDBJ databases">
        <title>Comparative genomics of Staphylococcus equorum isolates.</title>
        <authorList>
            <person name="Luelf R.H."/>
        </authorList>
    </citation>
    <scope>NUCLEOTIDE SEQUENCE</scope>
    <source>
        <strain evidence="2">TMW 2.2343</strain>
    </source>
</reference>
<keyword evidence="1" id="KW-0472">Membrane</keyword>
<proteinExistence type="predicted"/>
<gene>
    <name evidence="2" type="ORF">M4L21_12490</name>
</gene>
<sequence>MNWVVYILIAAEILFWLVIALGLISRYILRLNKLGLFFFALTPLIDLTLIITMSIDLLNGAKATLPHGIAAVYIGASIVFGKRMIQWADVRFKYYILKIGELPVKKTGITYAKKYFFDWLMHALAYVIGTVLLWIIILIVGQSGDVTALYNVIKLWTVILTVDLLIALSNFIWLKPNKR</sequence>